<dbReference type="AlphaFoldDB" id="A0AAN7K527"/>
<evidence type="ECO:0000313" key="1">
    <source>
        <dbReference type="EMBL" id="KAK4757450.1"/>
    </source>
</evidence>
<name>A0AAN7K527_9MYRT</name>
<dbReference type="EMBL" id="JAXIOK010000012">
    <property type="protein sequence ID" value="KAK4757450.1"/>
    <property type="molecule type" value="Genomic_DNA"/>
</dbReference>
<reference evidence="1 2" key="1">
    <citation type="journal article" date="2023" name="Hortic Res">
        <title>Pangenome of water caltrop reveals structural variations and asymmetric subgenome divergence after allopolyploidization.</title>
        <authorList>
            <person name="Zhang X."/>
            <person name="Chen Y."/>
            <person name="Wang L."/>
            <person name="Yuan Y."/>
            <person name="Fang M."/>
            <person name="Shi L."/>
            <person name="Lu R."/>
            <person name="Comes H.P."/>
            <person name="Ma Y."/>
            <person name="Chen Y."/>
            <person name="Huang G."/>
            <person name="Zhou Y."/>
            <person name="Zheng Z."/>
            <person name="Qiu Y."/>
        </authorList>
    </citation>
    <scope>NUCLEOTIDE SEQUENCE [LARGE SCALE GENOMIC DNA]</scope>
    <source>
        <tissue evidence="1">Roots</tissue>
    </source>
</reference>
<evidence type="ECO:0000313" key="2">
    <source>
        <dbReference type="Proteomes" id="UP001345219"/>
    </source>
</evidence>
<comment type="caution">
    <text evidence="1">The sequence shown here is derived from an EMBL/GenBank/DDBJ whole genome shotgun (WGS) entry which is preliminary data.</text>
</comment>
<sequence length="131" mass="14862">MGEYHVNPLQRRESAEGLSTRHYLLKNDSFITYCLSEVDDSLSEEGLSTRHYLLKNDSFITYCLSEVDDSPSEEGAMKDLIKLGNHHTHGETDNLSNIDRVHLEPKLSTVVLSKHFVGETKDNKITGQIKK</sequence>
<keyword evidence="2" id="KW-1185">Reference proteome</keyword>
<gene>
    <name evidence="1" type="ORF">SAY87_018751</name>
</gene>
<protein>
    <submittedName>
        <fullName evidence="1">Uncharacterized protein</fullName>
    </submittedName>
</protein>
<organism evidence="1 2">
    <name type="scientific">Trapa incisa</name>
    <dbReference type="NCBI Taxonomy" id="236973"/>
    <lineage>
        <taxon>Eukaryota</taxon>
        <taxon>Viridiplantae</taxon>
        <taxon>Streptophyta</taxon>
        <taxon>Embryophyta</taxon>
        <taxon>Tracheophyta</taxon>
        <taxon>Spermatophyta</taxon>
        <taxon>Magnoliopsida</taxon>
        <taxon>eudicotyledons</taxon>
        <taxon>Gunneridae</taxon>
        <taxon>Pentapetalae</taxon>
        <taxon>rosids</taxon>
        <taxon>malvids</taxon>
        <taxon>Myrtales</taxon>
        <taxon>Lythraceae</taxon>
        <taxon>Trapa</taxon>
    </lineage>
</organism>
<accession>A0AAN7K527</accession>
<proteinExistence type="predicted"/>
<dbReference type="Proteomes" id="UP001345219">
    <property type="component" value="Chromosome 15"/>
</dbReference>